<dbReference type="EMBL" id="JACDUR010000001">
    <property type="protein sequence ID" value="MBA2889607.1"/>
    <property type="molecule type" value="Genomic_DNA"/>
</dbReference>
<reference evidence="2 3" key="1">
    <citation type="submission" date="2020-07" db="EMBL/GenBank/DDBJ databases">
        <title>Genomic Encyclopedia of Type Strains, Phase IV (KMG-IV): sequencing the most valuable type-strain genomes for metagenomic binning, comparative biology and taxonomic classification.</title>
        <authorList>
            <person name="Goeker M."/>
        </authorList>
    </citation>
    <scope>NUCLEOTIDE SEQUENCE [LARGE SCALE GENOMIC DNA]</scope>
    <source>
        <strain evidence="2 3">DSM 45533</strain>
    </source>
</reference>
<dbReference type="RefSeq" id="WP_181608382.1">
    <property type="nucleotide sequence ID" value="NZ_BAABAM010000001.1"/>
</dbReference>
<feature type="transmembrane region" description="Helical" evidence="1">
    <location>
        <begin position="73"/>
        <end position="95"/>
    </location>
</feature>
<gene>
    <name evidence="2" type="ORF">HNR30_000942</name>
</gene>
<comment type="caution">
    <text evidence="2">The sequence shown here is derived from an EMBL/GenBank/DDBJ whole genome shotgun (WGS) entry which is preliminary data.</text>
</comment>
<feature type="transmembrane region" description="Helical" evidence="1">
    <location>
        <begin position="12"/>
        <end position="30"/>
    </location>
</feature>
<keyword evidence="1" id="KW-0812">Transmembrane</keyword>
<evidence type="ECO:0000313" key="2">
    <source>
        <dbReference type="EMBL" id="MBA2889607.1"/>
    </source>
</evidence>
<accession>A0A7W0CEL9</accession>
<keyword evidence="3" id="KW-1185">Reference proteome</keyword>
<evidence type="ECO:0000313" key="3">
    <source>
        <dbReference type="Proteomes" id="UP000530928"/>
    </source>
</evidence>
<keyword evidence="1" id="KW-1133">Transmembrane helix</keyword>
<sequence>MASGAATGQVAKVGIVAAVALAITALLPWVSIDFLVSTSIAGVRSPEGKFVLLFGVAAVVLAALWLTRRQVAFLYGTAAAGVLAVLTLVIFAARIGSSVEDALPPGGVGDELGRLAREAVGLDFGWYLAMLAALALVGVAAYGWWSSRKERS</sequence>
<name>A0A7W0CEL9_9ACTN</name>
<protein>
    <submittedName>
        <fullName evidence="2">Uncharacterized protein</fullName>
    </submittedName>
</protein>
<organism evidence="2 3">
    <name type="scientific">Nonomuraea soli</name>
    <dbReference type="NCBI Taxonomy" id="1032476"/>
    <lineage>
        <taxon>Bacteria</taxon>
        <taxon>Bacillati</taxon>
        <taxon>Actinomycetota</taxon>
        <taxon>Actinomycetes</taxon>
        <taxon>Streptosporangiales</taxon>
        <taxon>Streptosporangiaceae</taxon>
        <taxon>Nonomuraea</taxon>
    </lineage>
</organism>
<feature type="transmembrane region" description="Helical" evidence="1">
    <location>
        <begin position="50"/>
        <end position="66"/>
    </location>
</feature>
<keyword evidence="1" id="KW-0472">Membrane</keyword>
<dbReference type="Proteomes" id="UP000530928">
    <property type="component" value="Unassembled WGS sequence"/>
</dbReference>
<evidence type="ECO:0000256" key="1">
    <source>
        <dbReference type="SAM" id="Phobius"/>
    </source>
</evidence>
<proteinExistence type="predicted"/>
<feature type="transmembrane region" description="Helical" evidence="1">
    <location>
        <begin position="124"/>
        <end position="145"/>
    </location>
</feature>
<dbReference type="AlphaFoldDB" id="A0A7W0CEL9"/>